<proteinExistence type="predicted"/>
<feature type="domain" description="Serine aminopeptidase S33" evidence="2">
    <location>
        <begin position="59"/>
        <end position="294"/>
    </location>
</feature>
<dbReference type="InterPro" id="IPR022742">
    <property type="entry name" value="Hydrolase_4"/>
</dbReference>
<dbReference type="Pfam" id="PF12146">
    <property type="entry name" value="Hydrolase_4"/>
    <property type="match status" value="1"/>
</dbReference>
<dbReference type="InterPro" id="IPR000073">
    <property type="entry name" value="AB_hydrolase_1"/>
</dbReference>
<dbReference type="SUPFAM" id="SSF53474">
    <property type="entry name" value="alpha/beta-Hydrolases"/>
    <property type="match status" value="1"/>
</dbReference>
<gene>
    <name evidence="3" type="ORF">HH303_12675</name>
</gene>
<dbReference type="RefSeq" id="WP_169625686.1">
    <property type="nucleotide sequence ID" value="NZ_JABBNT010000003.1"/>
</dbReference>
<dbReference type="InterPro" id="IPR051044">
    <property type="entry name" value="MAG_DAG_Lipase"/>
</dbReference>
<comment type="caution">
    <text evidence="3">The sequence shown here is derived from an EMBL/GenBank/DDBJ whole genome shotgun (WGS) entry which is preliminary data.</text>
</comment>
<sequence>MIGGTNPFRLSALLFLLLAACAPRVDGVGPTTTTARMEADAFVTADGYRLPYLSAVPSDPRAVLLALHGMNDYSNAFAGSAPIWAEAGIAVYAYDQRGFGRTQGRGIWHGTAALTGDLATVSSLLRARYPGLPLVVLGESMGGAVLLAAQTDPDLPHPDLDRAVLSAPAVWGRALMPWWQRAPLAFFAHTLPWLEIAPRIRRKVSDNIDMLRGLARDPVMIHQTRIDAIYGLVNLMDRAYEGVPDLGKDTLLLFGLQEDILPDAAWKGAVSRLTPGAGWRMAFYDTGYHMLTRDLAGDRVIRDIASFVLTPERPLPSGREWVSDSPLPFAVK</sequence>
<feature type="signal peptide" evidence="1">
    <location>
        <begin position="1"/>
        <end position="27"/>
    </location>
</feature>
<reference evidence="3 4" key="1">
    <citation type="submission" date="2020-04" db="EMBL/GenBank/DDBJ databases">
        <title>Rhodospirillaceae bacterium KN72 isolated from deep sea.</title>
        <authorList>
            <person name="Zhang D.-C."/>
        </authorList>
    </citation>
    <scope>NUCLEOTIDE SEQUENCE [LARGE SCALE GENOMIC DNA]</scope>
    <source>
        <strain evidence="3 4">KN72</strain>
    </source>
</reference>
<evidence type="ECO:0000313" key="4">
    <source>
        <dbReference type="Proteomes" id="UP000539372"/>
    </source>
</evidence>
<feature type="chain" id="PRO_5030845475" evidence="1">
    <location>
        <begin position="28"/>
        <end position="332"/>
    </location>
</feature>
<evidence type="ECO:0000256" key="1">
    <source>
        <dbReference type="SAM" id="SignalP"/>
    </source>
</evidence>
<dbReference type="InterPro" id="IPR029058">
    <property type="entry name" value="AB_hydrolase_fold"/>
</dbReference>
<dbReference type="EMBL" id="JABBNT010000003">
    <property type="protein sequence ID" value="NMM45340.1"/>
    <property type="molecule type" value="Genomic_DNA"/>
</dbReference>
<accession>A0A7Y0E170</accession>
<evidence type="ECO:0000259" key="2">
    <source>
        <dbReference type="Pfam" id="PF12146"/>
    </source>
</evidence>
<dbReference type="AlphaFoldDB" id="A0A7Y0E170"/>
<name>A0A7Y0E170_9PROT</name>
<protein>
    <submittedName>
        <fullName evidence="3">Alpha/beta hydrolase</fullName>
    </submittedName>
</protein>
<evidence type="ECO:0000313" key="3">
    <source>
        <dbReference type="EMBL" id="NMM45340.1"/>
    </source>
</evidence>
<dbReference type="Proteomes" id="UP000539372">
    <property type="component" value="Unassembled WGS sequence"/>
</dbReference>
<keyword evidence="4" id="KW-1185">Reference proteome</keyword>
<organism evidence="3 4">
    <name type="scientific">Pacificispira spongiicola</name>
    <dbReference type="NCBI Taxonomy" id="2729598"/>
    <lineage>
        <taxon>Bacteria</taxon>
        <taxon>Pseudomonadati</taxon>
        <taxon>Pseudomonadota</taxon>
        <taxon>Alphaproteobacteria</taxon>
        <taxon>Rhodospirillales</taxon>
        <taxon>Rhodospirillaceae</taxon>
        <taxon>Pacificispira</taxon>
    </lineage>
</organism>
<dbReference type="PRINTS" id="PR00111">
    <property type="entry name" value="ABHYDROLASE"/>
</dbReference>
<keyword evidence="1" id="KW-0732">Signal</keyword>
<dbReference type="GO" id="GO:0016787">
    <property type="term" value="F:hydrolase activity"/>
    <property type="evidence" value="ECO:0007669"/>
    <property type="project" value="UniProtKB-KW"/>
</dbReference>
<keyword evidence="3" id="KW-0378">Hydrolase</keyword>
<dbReference type="Gene3D" id="3.40.50.1820">
    <property type="entry name" value="alpha/beta hydrolase"/>
    <property type="match status" value="1"/>
</dbReference>
<dbReference type="PANTHER" id="PTHR11614">
    <property type="entry name" value="PHOSPHOLIPASE-RELATED"/>
    <property type="match status" value="1"/>
</dbReference>